<accession>A0ACC0WJX3</accession>
<comment type="caution">
    <text evidence="1">The sequence shown here is derived from an EMBL/GenBank/DDBJ whole genome shotgun (WGS) entry which is preliminary data.</text>
</comment>
<proteinExistence type="predicted"/>
<sequence length="246" mass="27702">MLDSVNSFEWLSEVMGDTTPPDHDIILCILNYQYLRNLVFGHAVLRVTSTRTSPAEEDGALSNRLSILFPSLQKFDDQSILSELFPDQDLVWLQVHLAELDLALQIIAPSIYMDLLKLRSIIGNAASALPHPLWLLWDEYTLETVIMSPLIERILNGPLPAALREIIITSEDGQNMTSYTRQYGVGLLLTPSVPLHNLRDVTKKSVSTSGILEHYLVVHGKLDSVDTYIHVVYAPAQPSQRKHFFL</sequence>
<keyword evidence="2" id="KW-1185">Reference proteome</keyword>
<protein>
    <submittedName>
        <fullName evidence="1">Uncharacterized protein</fullName>
    </submittedName>
</protein>
<organism evidence="1 2">
    <name type="scientific">Peronosclerospora sorghi</name>
    <dbReference type="NCBI Taxonomy" id="230839"/>
    <lineage>
        <taxon>Eukaryota</taxon>
        <taxon>Sar</taxon>
        <taxon>Stramenopiles</taxon>
        <taxon>Oomycota</taxon>
        <taxon>Peronosporomycetes</taxon>
        <taxon>Peronosporales</taxon>
        <taxon>Peronosporaceae</taxon>
        <taxon>Peronosclerospora</taxon>
    </lineage>
</organism>
<name>A0ACC0WJX3_9STRA</name>
<evidence type="ECO:0000313" key="1">
    <source>
        <dbReference type="EMBL" id="KAI9918887.1"/>
    </source>
</evidence>
<dbReference type="Proteomes" id="UP001163321">
    <property type="component" value="Chromosome 12"/>
</dbReference>
<reference evidence="1 2" key="1">
    <citation type="journal article" date="2022" name="bioRxiv">
        <title>The genome of the oomycete Peronosclerospora sorghi, a cosmopolitan pathogen of maize and sorghum, is inflated with dispersed pseudogenes.</title>
        <authorList>
            <person name="Fletcher K."/>
            <person name="Martin F."/>
            <person name="Isakeit T."/>
            <person name="Cavanaugh K."/>
            <person name="Magill C."/>
            <person name="Michelmore R."/>
        </authorList>
    </citation>
    <scope>NUCLEOTIDE SEQUENCE [LARGE SCALE GENOMIC DNA]</scope>
    <source>
        <strain evidence="1">P6</strain>
    </source>
</reference>
<gene>
    <name evidence="1" type="ORF">PsorP6_011257</name>
</gene>
<dbReference type="EMBL" id="CM047591">
    <property type="protein sequence ID" value="KAI9918887.1"/>
    <property type="molecule type" value="Genomic_DNA"/>
</dbReference>
<evidence type="ECO:0000313" key="2">
    <source>
        <dbReference type="Proteomes" id="UP001163321"/>
    </source>
</evidence>